<keyword evidence="9" id="KW-1185">Reference proteome</keyword>
<dbReference type="eggNOG" id="COG3629">
    <property type="taxonomic scope" value="Bacteria"/>
</dbReference>
<keyword evidence="4" id="KW-0804">Transcription</keyword>
<keyword evidence="2" id="KW-0805">Transcription regulation</keyword>
<evidence type="ECO:0000256" key="3">
    <source>
        <dbReference type="ARBA" id="ARBA00023125"/>
    </source>
</evidence>
<dbReference type="InterPro" id="IPR051677">
    <property type="entry name" value="AfsR-DnrI-RedD_regulator"/>
</dbReference>
<dbReference type="Pfam" id="PF00931">
    <property type="entry name" value="NB-ARC"/>
    <property type="match status" value="1"/>
</dbReference>
<accession>D3Q0C3</accession>
<dbReference type="STRING" id="446470.Snas_0065"/>
<dbReference type="SMART" id="SM00862">
    <property type="entry name" value="Trans_reg_C"/>
    <property type="match status" value="1"/>
</dbReference>
<dbReference type="PRINTS" id="PR00364">
    <property type="entry name" value="DISEASERSIST"/>
</dbReference>
<dbReference type="GO" id="GO:0003677">
    <property type="term" value="F:DNA binding"/>
    <property type="evidence" value="ECO:0007669"/>
    <property type="project" value="UniProtKB-UniRule"/>
</dbReference>
<dbReference type="Pfam" id="PF13424">
    <property type="entry name" value="TPR_12"/>
    <property type="match status" value="1"/>
</dbReference>
<dbReference type="GO" id="GO:0043531">
    <property type="term" value="F:ADP binding"/>
    <property type="evidence" value="ECO:0007669"/>
    <property type="project" value="InterPro"/>
</dbReference>
<dbReference type="Gene3D" id="1.10.10.10">
    <property type="entry name" value="Winged helix-like DNA-binding domain superfamily/Winged helix DNA-binding domain"/>
    <property type="match status" value="1"/>
</dbReference>
<dbReference type="SUPFAM" id="SSF52540">
    <property type="entry name" value="P-loop containing nucleoside triphosphate hydrolases"/>
    <property type="match status" value="1"/>
</dbReference>
<dbReference type="OrthoDB" id="581105at2"/>
<dbReference type="InterPro" id="IPR016032">
    <property type="entry name" value="Sig_transdc_resp-reg_C-effctor"/>
</dbReference>
<dbReference type="Pfam" id="PF00486">
    <property type="entry name" value="Trans_reg_C"/>
    <property type="match status" value="1"/>
</dbReference>
<dbReference type="CDD" id="cd15831">
    <property type="entry name" value="BTAD"/>
    <property type="match status" value="1"/>
</dbReference>
<dbReference type="PROSITE" id="PS50005">
    <property type="entry name" value="TPR"/>
    <property type="match status" value="1"/>
</dbReference>
<evidence type="ECO:0000313" key="9">
    <source>
        <dbReference type="Proteomes" id="UP000000844"/>
    </source>
</evidence>
<feature type="domain" description="OmpR/PhoB-type" evidence="7">
    <location>
        <begin position="1"/>
        <end position="90"/>
    </location>
</feature>
<dbReference type="EMBL" id="CP001778">
    <property type="protein sequence ID" value="ADD39787.1"/>
    <property type="molecule type" value="Genomic_DNA"/>
</dbReference>
<name>D3Q0C3_STANL</name>
<dbReference type="Gene3D" id="1.25.40.10">
    <property type="entry name" value="Tetratricopeptide repeat domain"/>
    <property type="match status" value="2"/>
</dbReference>
<evidence type="ECO:0000256" key="2">
    <source>
        <dbReference type="ARBA" id="ARBA00023015"/>
    </source>
</evidence>
<keyword evidence="5" id="KW-0802">TPR repeat</keyword>
<feature type="repeat" description="TPR" evidence="5">
    <location>
        <begin position="794"/>
        <end position="827"/>
    </location>
</feature>
<dbReference type="AlphaFoldDB" id="D3Q0C3"/>
<evidence type="ECO:0000313" key="8">
    <source>
        <dbReference type="EMBL" id="ADD39787.1"/>
    </source>
</evidence>
<protein>
    <submittedName>
        <fullName evidence="8">Transcriptional regulator, SARP family</fullName>
    </submittedName>
</protein>
<dbReference type="PANTHER" id="PTHR35807:SF1">
    <property type="entry name" value="TRANSCRIPTIONAL REGULATOR REDD"/>
    <property type="match status" value="1"/>
</dbReference>
<evidence type="ECO:0000256" key="6">
    <source>
        <dbReference type="PROSITE-ProRule" id="PRU01091"/>
    </source>
</evidence>
<proteinExistence type="inferred from homology"/>
<dbReference type="InterPro" id="IPR027417">
    <property type="entry name" value="P-loop_NTPase"/>
</dbReference>
<feature type="DNA-binding region" description="OmpR/PhoB-type" evidence="6">
    <location>
        <begin position="1"/>
        <end position="90"/>
    </location>
</feature>
<dbReference type="HOGENOM" id="CLU_004665_2_0_11"/>
<keyword evidence="3 6" id="KW-0238">DNA-binding</keyword>
<dbReference type="SMART" id="SM00028">
    <property type="entry name" value="TPR"/>
    <property type="match status" value="4"/>
</dbReference>
<dbReference type="RefSeq" id="WP_013015358.1">
    <property type="nucleotide sequence ID" value="NC_013947.1"/>
</dbReference>
<sequence>MRFETLGPLRVSDESGVLPLRGRKARVLLAVLVSRAGDAVPIDVLARAIWDDKVPDTAIKTLRWHIHQLRRLLGDANRITYDDGGYRLRADPSEVDSFGFERLCADGFAAQRSRDPVIAARCFTEALKLWRGPAFGDLVDCGILRDEAARLDQLYLDATEQRHGVELDLGNHEEVLAELTELVERYPLRENLRAHLMVALYRCGRRSEALEMFRAGRELFAEQLGLDPAPRLRELEKAILNSDPALDPPSATRSGPAELPRDIATFTGREAEVSELTELLVTDSMTPLVISSINGGGGVGKSALAIHLGHLVRERFPDGQLYVNLQGATPNAEPLEPAEVLRRFLRSLGVGGDDGISEVAELANRLRTATNGKRMLFLLDDARDSGQVRPLLPSEPRCAVLITSRRTLSTLDGSVNRALDGLSDADAVTLLERLVGTDRVAAEPEAVRRLLGWCGGMPLALRICAARLVARPRWSVASLADELADETRRLSELEVDDLAIRSSFAVGYRQLCEDSASAARVFRLLGLHDGPDFTTRHVAALAELDEPDAERSLAELTATHLVEPAGPGRYRTHDLMRLFARERVTAEESAAERRASVERERRFYLGTVRNMLGVCEPGMRNRLGLVPEEFVRHGVRFEDAKSAYAWAMADTANLLAICRAAIGGGATDDPDFTATTVTVLGPVLVIRGSAGPMADLHELGIKARKWVTKPDLRFFISTGAAELMRVAGKHDEALRHLEVAMSISREQGWRVREGWILVGVGTMYWWMGELDQATDHLDRAVAIAAETGDRALEGSATSHLGHVHAESGRHDAAIEAMRKVLAFAQDSGRPRGRVEGMISLGRVYQLADRPTEARDCYERATAMLDETGLAGTRYEAEALWGLADAGHALGETELTRERWDRAAKLLFDLKLIDAGERDHIISVPEPDRPKAIRY</sequence>
<dbReference type="Pfam" id="PF03704">
    <property type="entry name" value="BTAD"/>
    <property type="match status" value="1"/>
</dbReference>
<dbReference type="InterPro" id="IPR011990">
    <property type="entry name" value="TPR-like_helical_dom_sf"/>
</dbReference>
<dbReference type="SUPFAM" id="SSF48452">
    <property type="entry name" value="TPR-like"/>
    <property type="match status" value="2"/>
</dbReference>
<dbReference type="InterPro" id="IPR019734">
    <property type="entry name" value="TPR_rpt"/>
</dbReference>
<evidence type="ECO:0000256" key="1">
    <source>
        <dbReference type="ARBA" id="ARBA00005820"/>
    </source>
</evidence>
<organism evidence="8 9">
    <name type="scientific">Stackebrandtia nassauensis (strain DSM 44728 / CIP 108903 / NRRL B-16338 / NBRC 102104 / LLR-40K-21)</name>
    <dbReference type="NCBI Taxonomy" id="446470"/>
    <lineage>
        <taxon>Bacteria</taxon>
        <taxon>Bacillati</taxon>
        <taxon>Actinomycetota</taxon>
        <taxon>Actinomycetes</taxon>
        <taxon>Glycomycetales</taxon>
        <taxon>Glycomycetaceae</taxon>
        <taxon>Stackebrandtia</taxon>
    </lineage>
</organism>
<gene>
    <name evidence="8" type="ordered locus">Snas_0065</name>
</gene>
<dbReference type="Gene3D" id="3.40.50.300">
    <property type="entry name" value="P-loop containing nucleotide triphosphate hydrolases"/>
    <property type="match status" value="1"/>
</dbReference>
<evidence type="ECO:0000256" key="5">
    <source>
        <dbReference type="PROSITE-ProRule" id="PRU00339"/>
    </source>
</evidence>
<comment type="similarity">
    <text evidence="1">Belongs to the AfsR/DnrI/RedD regulatory family.</text>
</comment>
<dbReference type="InterPro" id="IPR005158">
    <property type="entry name" value="BTAD"/>
</dbReference>
<dbReference type="PROSITE" id="PS51755">
    <property type="entry name" value="OMPR_PHOB"/>
    <property type="match status" value="1"/>
</dbReference>
<dbReference type="SUPFAM" id="SSF46894">
    <property type="entry name" value="C-terminal effector domain of the bipartite response regulators"/>
    <property type="match status" value="1"/>
</dbReference>
<dbReference type="InterPro" id="IPR002182">
    <property type="entry name" value="NB-ARC"/>
</dbReference>
<dbReference type="InterPro" id="IPR001867">
    <property type="entry name" value="OmpR/PhoB-type_DNA-bd"/>
</dbReference>
<dbReference type="InterPro" id="IPR036388">
    <property type="entry name" value="WH-like_DNA-bd_sf"/>
</dbReference>
<evidence type="ECO:0000256" key="4">
    <source>
        <dbReference type="ARBA" id="ARBA00023163"/>
    </source>
</evidence>
<reference evidence="8 9" key="1">
    <citation type="journal article" date="2009" name="Stand. Genomic Sci.">
        <title>Complete genome sequence of Stackebrandtia nassauensis type strain (LLR-40K-21).</title>
        <authorList>
            <person name="Munk C."/>
            <person name="Lapidus A."/>
            <person name="Copeland A."/>
            <person name="Jando M."/>
            <person name="Mayilraj S."/>
            <person name="Glavina Del Rio T."/>
            <person name="Nolan M."/>
            <person name="Chen F."/>
            <person name="Lucas S."/>
            <person name="Tice H."/>
            <person name="Cheng J.F."/>
            <person name="Han C."/>
            <person name="Detter J.C."/>
            <person name="Bruce D."/>
            <person name="Goodwin L."/>
            <person name="Chain P."/>
            <person name="Pitluck S."/>
            <person name="Goker M."/>
            <person name="Ovchinikova G."/>
            <person name="Pati A."/>
            <person name="Ivanova N."/>
            <person name="Mavromatis K."/>
            <person name="Chen A."/>
            <person name="Palaniappan K."/>
            <person name="Land M."/>
            <person name="Hauser L."/>
            <person name="Chang Y.J."/>
            <person name="Jeffries C.D."/>
            <person name="Bristow J."/>
            <person name="Eisen J.A."/>
            <person name="Markowitz V."/>
            <person name="Hugenholtz P."/>
            <person name="Kyrpides N.C."/>
            <person name="Klenk H.P."/>
        </authorList>
    </citation>
    <scope>NUCLEOTIDE SEQUENCE [LARGE SCALE GENOMIC DNA]</scope>
    <source>
        <strain evidence="9">DSM 44728 / CIP 108903 / NRRL B-16338 / NBRC 102104 / LLR-40K-21</strain>
    </source>
</reference>
<evidence type="ECO:0000259" key="7">
    <source>
        <dbReference type="PROSITE" id="PS51755"/>
    </source>
</evidence>
<dbReference type="Proteomes" id="UP000000844">
    <property type="component" value="Chromosome"/>
</dbReference>
<dbReference type="KEGG" id="sna:Snas_0065"/>
<dbReference type="SMART" id="SM01043">
    <property type="entry name" value="BTAD"/>
    <property type="match status" value="1"/>
</dbReference>
<dbReference type="eggNOG" id="COG3903">
    <property type="taxonomic scope" value="Bacteria"/>
</dbReference>
<dbReference type="GO" id="GO:0006355">
    <property type="term" value="P:regulation of DNA-templated transcription"/>
    <property type="evidence" value="ECO:0007669"/>
    <property type="project" value="InterPro"/>
</dbReference>
<dbReference type="PANTHER" id="PTHR35807">
    <property type="entry name" value="TRANSCRIPTIONAL REGULATOR REDD-RELATED"/>
    <property type="match status" value="1"/>
</dbReference>
<dbReference type="GO" id="GO:0000160">
    <property type="term" value="P:phosphorelay signal transduction system"/>
    <property type="evidence" value="ECO:0007669"/>
    <property type="project" value="InterPro"/>
</dbReference>